<dbReference type="AlphaFoldDB" id="A0A562JCX5"/>
<accession>A0A562JCX5</accession>
<dbReference type="RefSeq" id="WP_242021084.1">
    <property type="nucleotide sequence ID" value="NZ_CBCSDC010000020.1"/>
</dbReference>
<dbReference type="Proteomes" id="UP000318667">
    <property type="component" value="Unassembled WGS sequence"/>
</dbReference>
<sequence>MDVLQLVKSRLGISSTVRDAYLLAIIDGVMLELSDEKGLVLDANNSYHQLFISDYVTWRYQNRDSEGSMPRHLQFRLHNLIIHVGAGNLRVDTVANVDVLPLNPNQYTVYILSTDGSYQMYINSQWTVVEMVSGVWRVVTL</sequence>
<proteinExistence type="predicted"/>
<name>A0A562JCX5_9BACI</name>
<gene>
    <name evidence="1" type="ORF">IQ19_04416</name>
</gene>
<keyword evidence="2" id="KW-1185">Reference proteome</keyword>
<comment type="caution">
    <text evidence="1">The sequence shown here is derived from an EMBL/GenBank/DDBJ whole genome shotgun (WGS) entry which is preliminary data.</text>
</comment>
<dbReference type="GeneID" id="71202781"/>
<evidence type="ECO:0000313" key="1">
    <source>
        <dbReference type="EMBL" id="TWH80999.1"/>
    </source>
</evidence>
<reference evidence="1 2" key="1">
    <citation type="journal article" date="2015" name="Stand. Genomic Sci.">
        <title>Genomic Encyclopedia of Bacterial and Archaeal Type Strains, Phase III: the genomes of soil and plant-associated and newly described type strains.</title>
        <authorList>
            <person name="Whitman W.B."/>
            <person name="Woyke T."/>
            <person name="Klenk H.P."/>
            <person name="Zhou Y."/>
            <person name="Lilburn T.G."/>
            <person name="Beck B.J."/>
            <person name="De Vos P."/>
            <person name="Vandamme P."/>
            <person name="Eisen J.A."/>
            <person name="Garrity G."/>
            <person name="Hugenholtz P."/>
            <person name="Kyrpides N.C."/>
        </authorList>
    </citation>
    <scope>NUCLEOTIDE SEQUENCE [LARGE SCALE GENOMIC DNA]</scope>
    <source>
        <strain evidence="1 2">CGMCC 1.10115</strain>
    </source>
</reference>
<evidence type="ECO:0000313" key="2">
    <source>
        <dbReference type="Proteomes" id="UP000318667"/>
    </source>
</evidence>
<organism evidence="1 2">
    <name type="scientific">Cytobacillus oceanisediminis</name>
    <dbReference type="NCBI Taxonomy" id="665099"/>
    <lineage>
        <taxon>Bacteria</taxon>
        <taxon>Bacillati</taxon>
        <taxon>Bacillota</taxon>
        <taxon>Bacilli</taxon>
        <taxon>Bacillales</taxon>
        <taxon>Bacillaceae</taxon>
        <taxon>Cytobacillus</taxon>
    </lineage>
</organism>
<protein>
    <submittedName>
        <fullName evidence="1">Uncharacterized protein</fullName>
    </submittedName>
</protein>
<dbReference type="EMBL" id="VLKI01000018">
    <property type="protein sequence ID" value="TWH80999.1"/>
    <property type="molecule type" value="Genomic_DNA"/>
</dbReference>